<reference evidence="1" key="1">
    <citation type="submission" date="2021-01" db="EMBL/GenBank/DDBJ databases">
        <authorList>
            <person name="Corre E."/>
            <person name="Pelletier E."/>
            <person name="Niang G."/>
            <person name="Scheremetjew M."/>
            <person name="Finn R."/>
            <person name="Kale V."/>
            <person name="Holt S."/>
            <person name="Cochrane G."/>
            <person name="Meng A."/>
            <person name="Brown T."/>
            <person name="Cohen L."/>
        </authorList>
    </citation>
    <scope>NUCLEOTIDE SEQUENCE</scope>
    <source>
        <strain evidence="1">RCC1130</strain>
    </source>
</reference>
<dbReference type="AlphaFoldDB" id="A0A7S0J933"/>
<dbReference type="PANTHER" id="PTHR31239">
    <property type="entry name" value="NICOLIN 1"/>
    <property type="match status" value="1"/>
</dbReference>
<name>A0A7S0J933_9EUKA</name>
<evidence type="ECO:0000313" key="1">
    <source>
        <dbReference type="EMBL" id="CAD8544721.1"/>
    </source>
</evidence>
<dbReference type="EMBL" id="HBER01039532">
    <property type="protein sequence ID" value="CAD8544721.1"/>
    <property type="molecule type" value="Transcribed_RNA"/>
</dbReference>
<accession>A0A7S0J933</accession>
<organism evidence="1">
    <name type="scientific">Calcidiscus leptoporus</name>
    <dbReference type="NCBI Taxonomy" id="127549"/>
    <lineage>
        <taxon>Eukaryota</taxon>
        <taxon>Haptista</taxon>
        <taxon>Haptophyta</taxon>
        <taxon>Prymnesiophyceae</taxon>
        <taxon>Coccolithales</taxon>
        <taxon>Calcidiscaceae</taxon>
        <taxon>Calcidiscus</taxon>
    </lineage>
</organism>
<dbReference type="PANTHER" id="PTHR31239:SF2">
    <property type="entry name" value="NICOLIN-1"/>
    <property type="match status" value="1"/>
</dbReference>
<gene>
    <name evidence="1" type="ORF">CLEP1334_LOCUS20009</name>
</gene>
<dbReference type="InterPro" id="IPR040235">
    <property type="entry name" value="Nicolin-1"/>
</dbReference>
<sequence>MNWVELEYKAVPSGSAAAPSILANSDPSGMRAKLHTQWPHQLDITFADAPVELHSIAFENYYSADLTILHSKSAPSNRSVGPWTTVVSKLQLMADPHLEDDAQAEHEIFVHHFEPAFDAQQVYFLRIILTQPSPLWLQHTIRELRFFSAWSSHPTGPPCSSLDQLDGGEGAKRVDAFSSELLALLQVARQIHSTLLEVSPSRRNESERGSAYILGEWEDELRL</sequence>
<proteinExistence type="predicted"/>
<dbReference type="GO" id="GO:0005654">
    <property type="term" value="C:nucleoplasm"/>
    <property type="evidence" value="ECO:0007669"/>
    <property type="project" value="TreeGrafter"/>
</dbReference>
<protein>
    <submittedName>
        <fullName evidence="1">Uncharacterized protein</fullName>
    </submittedName>
</protein>